<feature type="transmembrane region" description="Helical" evidence="1">
    <location>
        <begin position="345"/>
        <end position="362"/>
    </location>
</feature>
<feature type="transmembrane region" description="Helical" evidence="1">
    <location>
        <begin position="146"/>
        <end position="172"/>
    </location>
</feature>
<dbReference type="Proteomes" id="UP001165269">
    <property type="component" value="Unassembled WGS sequence"/>
</dbReference>
<feature type="transmembrane region" description="Helical" evidence="1">
    <location>
        <begin position="253"/>
        <end position="272"/>
    </location>
</feature>
<comment type="caution">
    <text evidence="2">The sequence shown here is derived from an EMBL/GenBank/DDBJ whole genome shotgun (WGS) entry which is preliminary data.</text>
</comment>
<feature type="transmembrane region" description="Helical" evidence="1">
    <location>
        <begin position="25"/>
        <end position="43"/>
    </location>
</feature>
<feature type="transmembrane region" description="Helical" evidence="1">
    <location>
        <begin position="184"/>
        <end position="202"/>
    </location>
</feature>
<evidence type="ECO:0000256" key="1">
    <source>
        <dbReference type="SAM" id="Phobius"/>
    </source>
</evidence>
<evidence type="ECO:0000313" key="3">
    <source>
        <dbReference type="Proteomes" id="UP001165269"/>
    </source>
</evidence>
<evidence type="ECO:0000313" key="2">
    <source>
        <dbReference type="EMBL" id="MCI3269681.1"/>
    </source>
</evidence>
<dbReference type="EMBL" id="JALDAY010000001">
    <property type="protein sequence ID" value="MCI3269681.1"/>
    <property type="molecule type" value="Genomic_DNA"/>
</dbReference>
<feature type="transmembrane region" description="Helical" evidence="1">
    <location>
        <begin position="369"/>
        <end position="389"/>
    </location>
</feature>
<sequence length="429" mass="45848">MPGELSVRSEPAVARTTRMPPRLRAAVLPLLVCVVYAVLQLAAGPRWTLFPDSYRYARAAEQYLGASREEAHRTALAAYCASRASREAHEARLQPTNRKSERALRAAAERSCLDRWADARDITTADPRYQAIFAARPAYPLLAAPFVAAFGVLDGMWLLGLLTAAGGSLLVFGLLRRGAGVGRTAALTGQVAFLASPLGWWSDQALSEGLFTMCALGVLWGGLVLLRRRSLPKAAAVMVLAYGVGAFTRYSSVLVLAAFVAAVATGALLLPGRLRHRGTAVLAGVSAVAAASVAVSMKVLALPSAQVTLQDTFTHHFRLREVADPWGELLALAGRFWRDWAAQQAALPYFLALTALAAWALFRYGEGLGLLAAATALSGAFVVTNHPLIQEADRLGALMWIPVVLGLPLAVDRHWVWRRAGEPVAGLVG</sequence>
<keyword evidence="1" id="KW-0812">Transmembrane</keyword>
<gene>
    <name evidence="2" type="ORF">MQP27_00945</name>
</gene>
<keyword evidence="1" id="KW-0472">Membrane</keyword>
<name>A0ABS9XZ02_9ACTN</name>
<keyword evidence="3" id="KW-1185">Reference proteome</keyword>
<protein>
    <recommendedName>
        <fullName evidence="4">Glycosyltransferase RgtA/B/C/D-like domain-containing protein</fullName>
    </recommendedName>
</protein>
<dbReference type="RefSeq" id="WP_242759205.1">
    <property type="nucleotide sequence ID" value="NZ_JALDAY010000001.1"/>
</dbReference>
<proteinExistence type="predicted"/>
<keyword evidence="1" id="KW-1133">Transmembrane helix</keyword>
<organism evidence="2 3">
    <name type="scientific">Streptomyces cylindrosporus</name>
    <dbReference type="NCBI Taxonomy" id="2927583"/>
    <lineage>
        <taxon>Bacteria</taxon>
        <taxon>Bacillati</taxon>
        <taxon>Actinomycetota</taxon>
        <taxon>Actinomycetes</taxon>
        <taxon>Kitasatosporales</taxon>
        <taxon>Streptomycetaceae</taxon>
        <taxon>Streptomyces</taxon>
    </lineage>
</organism>
<evidence type="ECO:0008006" key="4">
    <source>
        <dbReference type="Google" id="ProtNLM"/>
    </source>
</evidence>
<reference evidence="2" key="1">
    <citation type="submission" date="2022-03" db="EMBL/GenBank/DDBJ databases">
        <title>Streptomyces 7R015 and 7R016 isolated from Barleria lupulina in Thailand.</title>
        <authorList>
            <person name="Kanchanasin P."/>
            <person name="Phongsopitanun W."/>
            <person name="Tanasupawat S."/>
        </authorList>
    </citation>
    <scope>NUCLEOTIDE SEQUENCE</scope>
    <source>
        <strain evidence="2">7R015</strain>
    </source>
</reference>
<accession>A0ABS9XZ02</accession>
<feature type="transmembrane region" description="Helical" evidence="1">
    <location>
        <begin position="208"/>
        <end position="226"/>
    </location>
</feature>
<feature type="transmembrane region" description="Helical" evidence="1">
    <location>
        <begin position="279"/>
        <end position="301"/>
    </location>
</feature>